<gene>
    <name evidence="8" type="ORF">QYE77_11305</name>
</gene>
<dbReference type="Gene3D" id="1.10.1740.10">
    <property type="match status" value="1"/>
</dbReference>
<dbReference type="Pfam" id="PF04542">
    <property type="entry name" value="Sigma70_r2"/>
    <property type="match status" value="1"/>
</dbReference>
<dbReference type="InterPro" id="IPR014284">
    <property type="entry name" value="RNA_pol_sigma-70_dom"/>
</dbReference>
<dbReference type="InterPro" id="IPR013324">
    <property type="entry name" value="RNA_pol_sigma_r3/r4-like"/>
</dbReference>
<dbReference type="EMBL" id="JAUHMF010000002">
    <property type="protein sequence ID" value="MDT8898849.1"/>
    <property type="molecule type" value="Genomic_DNA"/>
</dbReference>
<keyword evidence="3" id="KW-0731">Sigma factor</keyword>
<dbReference type="Gene3D" id="1.10.10.10">
    <property type="entry name" value="Winged helix-like DNA-binding domain superfamily/Winged helix DNA-binding domain"/>
    <property type="match status" value="1"/>
</dbReference>
<evidence type="ECO:0000256" key="1">
    <source>
        <dbReference type="ARBA" id="ARBA00010641"/>
    </source>
</evidence>
<comment type="caution">
    <text evidence="8">The sequence shown here is derived from an EMBL/GenBank/DDBJ whole genome shotgun (WGS) entry which is preliminary data.</text>
</comment>
<dbReference type="Pfam" id="PF08281">
    <property type="entry name" value="Sigma70_r4_2"/>
    <property type="match status" value="1"/>
</dbReference>
<keyword evidence="2" id="KW-0805">Transcription regulation</keyword>
<dbReference type="InterPro" id="IPR039425">
    <property type="entry name" value="RNA_pol_sigma-70-like"/>
</dbReference>
<organism evidence="8 9">
    <name type="scientific">Thermanaerothrix solaris</name>
    <dbReference type="NCBI Taxonomy" id="3058434"/>
    <lineage>
        <taxon>Bacteria</taxon>
        <taxon>Bacillati</taxon>
        <taxon>Chloroflexota</taxon>
        <taxon>Anaerolineae</taxon>
        <taxon>Anaerolineales</taxon>
        <taxon>Anaerolineaceae</taxon>
        <taxon>Thermanaerothrix</taxon>
    </lineage>
</organism>
<evidence type="ECO:0000259" key="7">
    <source>
        <dbReference type="Pfam" id="PF08281"/>
    </source>
</evidence>
<dbReference type="CDD" id="cd06171">
    <property type="entry name" value="Sigma70_r4"/>
    <property type="match status" value="1"/>
</dbReference>
<protein>
    <submittedName>
        <fullName evidence="8">Sigma-70 family RNA polymerase sigma factor</fullName>
    </submittedName>
</protein>
<feature type="domain" description="RNA polymerase sigma factor 70 region 4 type 2" evidence="7">
    <location>
        <begin position="124"/>
        <end position="175"/>
    </location>
</feature>
<evidence type="ECO:0000256" key="4">
    <source>
        <dbReference type="ARBA" id="ARBA00023125"/>
    </source>
</evidence>
<dbReference type="SUPFAM" id="SSF88659">
    <property type="entry name" value="Sigma3 and sigma4 domains of RNA polymerase sigma factors"/>
    <property type="match status" value="1"/>
</dbReference>
<proteinExistence type="inferred from homology"/>
<dbReference type="SUPFAM" id="SSF88946">
    <property type="entry name" value="Sigma2 domain of RNA polymerase sigma factors"/>
    <property type="match status" value="1"/>
</dbReference>
<comment type="similarity">
    <text evidence="1">Belongs to the sigma-70 factor family. ECF subfamily.</text>
</comment>
<keyword evidence="5" id="KW-0804">Transcription</keyword>
<dbReference type="PANTHER" id="PTHR43133">
    <property type="entry name" value="RNA POLYMERASE ECF-TYPE SIGMA FACTO"/>
    <property type="match status" value="1"/>
</dbReference>
<evidence type="ECO:0000256" key="5">
    <source>
        <dbReference type="ARBA" id="ARBA00023163"/>
    </source>
</evidence>
<evidence type="ECO:0000313" key="9">
    <source>
        <dbReference type="Proteomes" id="UP001254165"/>
    </source>
</evidence>
<evidence type="ECO:0000313" key="8">
    <source>
        <dbReference type="EMBL" id="MDT8898849.1"/>
    </source>
</evidence>
<keyword evidence="4" id="KW-0238">DNA-binding</keyword>
<dbReference type="PANTHER" id="PTHR43133:SF8">
    <property type="entry name" value="RNA POLYMERASE SIGMA FACTOR HI_1459-RELATED"/>
    <property type="match status" value="1"/>
</dbReference>
<dbReference type="Proteomes" id="UP001254165">
    <property type="component" value="Unassembled WGS sequence"/>
</dbReference>
<accession>A0ABU3NPT7</accession>
<dbReference type="InterPro" id="IPR036388">
    <property type="entry name" value="WH-like_DNA-bd_sf"/>
</dbReference>
<keyword evidence="9" id="KW-1185">Reference proteome</keyword>
<dbReference type="InterPro" id="IPR013325">
    <property type="entry name" value="RNA_pol_sigma_r2"/>
</dbReference>
<evidence type="ECO:0000259" key="6">
    <source>
        <dbReference type="Pfam" id="PF04542"/>
    </source>
</evidence>
<sequence length="190" mass="21563">MESALLASSEAELVQQAQRGDRSAFAELVRRYHLGVIGVVYRLCGDPYLAEDAAQEAFVRAWLNLNTYRPLMPWRNWLYRIAVNAALDMLRRERPTLALDDDSSLHGDSPDPHATLEQKEREDLVRRAILTLPSATRAVLVLREYGGLSYREIAEALDIPLGTVMSRLNAARQHLREQLTPWLTPQEVNS</sequence>
<dbReference type="InterPro" id="IPR007627">
    <property type="entry name" value="RNA_pol_sigma70_r2"/>
</dbReference>
<reference evidence="8 9" key="1">
    <citation type="submission" date="2023-07" db="EMBL/GenBank/DDBJ databases">
        <title>Novel species of Thermanaerothrix with wide hydrolytic capabilities.</title>
        <authorList>
            <person name="Zayulina K.S."/>
            <person name="Podosokorskaya O.A."/>
            <person name="Elcheninov A.G."/>
        </authorList>
    </citation>
    <scope>NUCLEOTIDE SEQUENCE [LARGE SCALE GENOMIC DNA]</scope>
    <source>
        <strain evidence="8 9">4228-RoL</strain>
    </source>
</reference>
<feature type="domain" description="RNA polymerase sigma-70 region 2" evidence="6">
    <location>
        <begin position="28"/>
        <end position="94"/>
    </location>
</feature>
<name>A0ABU3NPT7_9CHLR</name>
<evidence type="ECO:0000256" key="3">
    <source>
        <dbReference type="ARBA" id="ARBA00023082"/>
    </source>
</evidence>
<evidence type="ECO:0000256" key="2">
    <source>
        <dbReference type="ARBA" id="ARBA00023015"/>
    </source>
</evidence>
<dbReference type="NCBIfam" id="TIGR02937">
    <property type="entry name" value="sigma70-ECF"/>
    <property type="match status" value="1"/>
</dbReference>
<dbReference type="RefSeq" id="WP_315625512.1">
    <property type="nucleotide sequence ID" value="NZ_JAUHMF010000002.1"/>
</dbReference>
<dbReference type="InterPro" id="IPR013249">
    <property type="entry name" value="RNA_pol_sigma70_r4_t2"/>
</dbReference>